<keyword evidence="2" id="KW-1185">Reference proteome</keyword>
<proteinExistence type="predicted"/>
<dbReference type="OrthoDB" id="6161781at2759"/>
<dbReference type="Gene3D" id="3.30.450.30">
    <property type="entry name" value="Dynein light chain 2a, cytoplasmic"/>
    <property type="match status" value="1"/>
</dbReference>
<dbReference type="OMA" id="VICNYDC"/>
<dbReference type="SUPFAM" id="SSF55770">
    <property type="entry name" value="Profilin (actin-binding protein)"/>
    <property type="match status" value="1"/>
</dbReference>
<gene>
    <name evidence="1" type="ORF">C0Q70_16354</name>
</gene>
<evidence type="ECO:0000313" key="2">
    <source>
        <dbReference type="Proteomes" id="UP000245119"/>
    </source>
</evidence>
<dbReference type="GO" id="GO:0003779">
    <property type="term" value="F:actin binding"/>
    <property type="evidence" value="ECO:0007669"/>
    <property type="project" value="InterPro"/>
</dbReference>
<organism evidence="1 2">
    <name type="scientific">Pomacea canaliculata</name>
    <name type="common">Golden apple snail</name>
    <dbReference type="NCBI Taxonomy" id="400727"/>
    <lineage>
        <taxon>Eukaryota</taxon>
        <taxon>Metazoa</taxon>
        <taxon>Spiralia</taxon>
        <taxon>Lophotrochozoa</taxon>
        <taxon>Mollusca</taxon>
        <taxon>Gastropoda</taxon>
        <taxon>Caenogastropoda</taxon>
        <taxon>Architaenioglossa</taxon>
        <taxon>Ampullarioidea</taxon>
        <taxon>Ampullariidae</taxon>
        <taxon>Pomacea</taxon>
    </lineage>
</organism>
<evidence type="ECO:0000313" key="1">
    <source>
        <dbReference type="EMBL" id="PVD23092.1"/>
    </source>
</evidence>
<accession>A0A2T7NPL6</accession>
<comment type="caution">
    <text evidence="1">The sequence shown here is derived from an EMBL/GenBank/DDBJ whole genome shotgun (WGS) entry which is preliminary data.</text>
</comment>
<dbReference type="AlphaFoldDB" id="A0A2T7NPL6"/>
<reference evidence="1 2" key="1">
    <citation type="submission" date="2018-04" db="EMBL/GenBank/DDBJ databases">
        <title>The genome of golden apple snail Pomacea canaliculata provides insight into stress tolerance and invasive adaptation.</title>
        <authorList>
            <person name="Liu C."/>
            <person name="Liu B."/>
            <person name="Ren Y."/>
            <person name="Zhang Y."/>
            <person name="Wang H."/>
            <person name="Li S."/>
            <person name="Jiang F."/>
            <person name="Yin L."/>
            <person name="Zhang G."/>
            <person name="Qian W."/>
            <person name="Fan W."/>
        </authorList>
    </citation>
    <scope>NUCLEOTIDE SEQUENCE [LARGE SCALE GENOMIC DNA]</scope>
    <source>
        <strain evidence="1">SZHN2017</strain>
        <tissue evidence="1">Muscle</tissue>
    </source>
</reference>
<dbReference type="Pfam" id="PF00235">
    <property type="entry name" value="Profilin"/>
    <property type="match status" value="1"/>
</dbReference>
<sequence length="146" mass="15892">MLHWEDVLKKLLRRGKVYAAAVLDHDGRPLLTMPELVIKPEEGEGLVRAVTCNYRFAFKLLFNGTLFTCFHKDKNIIVGLADETVLVGKEVNGAFIVGLALSDSPGSCIFEVTEVAKTVRKRVFKAAAHVASATAPAPGMNSKAHD</sequence>
<dbReference type="InterPro" id="IPR036140">
    <property type="entry name" value="PFN_sf"/>
</dbReference>
<dbReference type="EMBL" id="PZQS01000010">
    <property type="protein sequence ID" value="PVD23092.1"/>
    <property type="molecule type" value="Genomic_DNA"/>
</dbReference>
<name>A0A2T7NPL6_POMCA</name>
<dbReference type="InterPro" id="IPR048278">
    <property type="entry name" value="PFN"/>
</dbReference>
<protein>
    <recommendedName>
        <fullName evidence="3">Profilin</fullName>
    </recommendedName>
</protein>
<dbReference type="Proteomes" id="UP000245119">
    <property type="component" value="Linkage Group LG10"/>
</dbReference>
<evidence type="ECO:0008006" key="3">
    <source>
        <dbReference type="Google" id="ProtNLM"/>
    </source>
</evidence>